<proteinExistence type="predicted"/>
<sequence>MSGTILTARDNKKAFYSLLRQSSQPGWRKKPKLQLLFDSSRDGWNCPTFHQKCDNRGPTVSVCQMQDGTVCGGFTQTDWRSSGNYVSSAGSAFLFRLKYRGQPAPYRANSTGSNDLMDSSSYGPTFGGGQDLMLFYNNNYTSSNGGINMNSYSYPYDPLTGGSYPLTGGYSQMTQPGNNYRVSNLAARRGTDETVCGV</sequence>
<dbReference type="STRING" id="2903.R1E9J5"/>
<dbReference type="AlphaFoldDB" id="A0A0D3J886"/>
<dbReference type="KEGG" id="ehx:EMIHUDRAFT_242707"/>
<organism evidence="2 3">
    <name type="scientific">Emiliania huxleyi (strain CCMP1516)</name>
    <dbReference type="NCBI Taxonomy" id="280463"/>
    <lineage>
        <taxon>Eukaryota</taxon>
        <taxon>Haptista</taxon>
        <taxon>Haptophyta</taxon>
        <taxon>Prymnesiophyceae</taxon>
        <taxon>Isochrysidales</taxon>
        <taxon>Noelaerhabdaceae</taxon>
        <taxon>Emiliania</taxon>
    </lineage>
</organism>
<dbReference type="PaxDb" id="2903-EOD19721"/>
<dbReference type="EnsemblProtists" id="EOD19721">
    <property type="protein sequence ID" value="EOD19721"/>
    <property type="gene ID" value="EMIHUDRAFT_242707"/>
</dbReference>
<evidence type="ECO:0000259" key="1">
    <source>
        <dbReference type="PROSITE" id="PS51886"/>
    </source>
</evidence>
<feature type="domain" description="TLDc" evidence="1">
    <location>
        <begin position="4"/>
        <end position="198"/>
    </location>
</feature>
<protein>
    <recommendedName>
        <fullName evidence="1">TLDc domain-containing protein</fullName>
    </recommendedName>
</protein>
<dbReference type="SMART" id="SM00584">
    <property type="entry name" value="TLDc"/>
    <property type="match status" value="1"/>
</dbReference>
<dbReference type="PANTHER" id="PTHR23354">
    <property type="entry name" value="NUCLEOLAR PROTEIN 7/ESTROGEN RECEPTOR COACTIVATOR-RELATED"/>
    <property type="match status" value="1"/>
</dbReference>
<reference evidence="2" key="2">
    <citation type="submission" date="2024-10" db="UniProtKB">
        <authorList>
            <consortium name="EnsemblProtists"/>
        </authorList>
    </citation>
    <scope>IDENTIFICATION</scope>
</reference>
<dbReference type="InterPro" id="IPR006571">
    <property type="entry name" value="TLDc_dom"/>
</dbReference>
<evidence type="ECO:0000313" key="2">
    <source>
        <dbReference type="EnsemblProtists" id="EOD19721"/>
    </source>
</evidence>
<dbReference type="Pfam" id="PF07534">
    <property type="entry name" value="TLD"/>
    <property type="match status" value="1"/>
</dbReference>
<dbReference type="OMA" id="WHTRYYS"/>
<accession>A0A0D3J886</accession>
<dbReference type="GeneID" id="17265265"/>
<dbReference type="PROSITE" id="PS51886">
    <property type="entry name" value="TLDC"/>
    <property type="match status" value="1"/>
</dbReference>
<evidence type="ECO:0000313" key="3">
    <source>
        <dbReference type="Proteomes" id="UP000013827"/>
    </source>
</evidence>
<name>A0A0D3J886_EMIH1</name>
<dbReference type="HOGENOM" id="CLU_1534058_0_0_1"/>
<dbReference type="Proteomes" id="UP000013827">
    <property type="component" value="Unassembled WGS sequence"/>
</dbReference>
<keyword evidence="3" id="KW-1185">Reference proteome</keyword>
<dbReference type="RefSeq" id="XP_005772150.1">
    <property type="nucleotide sequence ID" value="XM_005772093.1"/>
</dbReference>
<reference evidence="3" key="1">
    <citation type="journal article" date="2013" name="Nature">
        <title>Pan genome of the phytoplankton Emiliania underpins its global distribution.</title>
        <authorList>
            <person name="Read B.A."/>
            <person name="Kegel J."/>
            <person name="Klute M.J."/>
            <person name="Kuo A."/>
            <person name="Lefebvre S.C."/>
            <person name="Maumus F."/>
            <person name="Mayer C."/>
            <person name="Miller J."/>
            <person name="Monier A."/>
            <person name="Salamov A."/>
            <person name="Young J."/>
            <person name="Aguilar M."/>
            <person name="Claverie J.M."/>
            <person name="Frickenhaus S."/>
            <person name="Gonzalez K."/>
            <person name="Herman E.K."/>
            <person name="Lin Y.C."/>
            <person name="Napier J."/>
            <person name="Ogata H."/>
            <person name="Sarno A.F."/>
            <person name="Shmutz J."/>
            <person name="Schroeder D."/>
            <person name="de Vargas C."/>
            <person name="Verret F."/>
            <person name="von Dassow P."/>
            <person name="Valentin K."/>
            <person name="Van de Peer Y."/>
            <person name="Wheeler G."/>
            <person name="Dacks J.B."/>
            <person name="Delwiche C.F."/>
            <person name="Dyhrman S.T."/>
            <person name="Glockner G."/>
            <person name="John U."/>
            <person name="Richards T."/>
            <person name="Worden A.Z."/>
            <person name="Zhang X."/>
            <person name="Grigoriev I.V."/>
            <person name="Allen A.E."/>
            <person name="Bidle K."/>
            <person name="Borodovsky M."/>
            <person name="Bowler C."/>
            <person name="Brownlee C."/>
            <person name="Cock J.M."/>
            <person name="Elias M."/>
            <person name="Gladyshev V.N."/>
            <person name="Groth M."/>
            <person name="Guda C."/>
            <person name="Hadaegh A."/>
            <person name="Iglesias-Rodriguez M.D."/>
            <person name="Jenkins J."/>
            <person name="Jones B.M."/>
            <person name="Lawson T."/>
            <person name="Leese F."/>
            <person name="Lindquist E."/>
            <person name="Lobanov A."/>
            <person name="Lomsadze A."/>
            <person name="Malik S.B."/>
            <person name="Marsh M.E."/>
            <person name="Mackinder L."/>
            <person name="Mock T."/>
            <person name="Mueller-Roeber B."/>
            <person name="Pagarete A."/>
            <person name="Parker M."/>
            <person name="Probert I."/>
            <person name="Quesneville H."/>
            <person name="Raines C."/>
            <person name="Rensing S.A."/>
            <person name="Riano-Pachon D.M."/>
            <person name="Richier S."/>
            <person name="Rokitta S."/>
            <person name="Shiraiwa Y."/>
            <person name="Soanes D.M."/>
            <person name="van der Giezen M."/>
            <person name="Wahlund T.M."/>
            <person name="Williams B."/>
            <person name="Wilson W."/>
            <person name="Wolfe G."/>
            <person name="Wurch L.L."/>
        </authorList>
    </citation>
    <scope>NUCLEOTIDE SEQUENCE</scope>
</reference>